<dbReference type="Gene3D" id="3.30.70.270">
    <property type="match status" value="1"/>
</dbReference>
<dbReference type="SUPFAM" id="SSF56672">
    <property type="entry name" value="DNA/RNA polymerases"/>
    <property type="match status" value="1"/>
</dbReference>
<dbReference type="InterPro" id="IPR043502">
    <property type="entry name" value="DNA/RNA_pol_sf"/>
</dbReference>
<dbReference type="PROSITE" id="PS50878">
    <property type="entry name" value="RT_POL"/>
    <property type="match status" value="1"/>
</dbReference>
<dbReference type="PANTHER" id="PTHR46148">
    <property type="entry name" value="CHROMO DOMAIN-CONTAINING PROTEIN"/>
    <property type="match status" value="1"/>
</dbReference>
<keyword evidence="2" id="KW-0808">Transferase</keyword>
<dbReference type="InterPro" id="IPR000477">
    <property type="entry name" value="RT_dom"/>
</dbReference>
<accession>A0A6L2MV69</accession>
<dbReference type="InterPro" id="IPR056924">
    <property type="entry name" value="SH3_Tf2-1"/>
</dbReference>
<dbReference type="EMBL" id="BKCJ010007248">
    <property type="protein sequence ID" value="GEU76285.1"/>
    <property type="molecule type" value="Genomic_DNA"/>
</dbReference>
<comment type="caution">
    <text evidence="2">The sequence shown here is derived from an EMBL/GenBank/DDBJ whole genome shotgun (WGS) entry which is preliminary data.</text>
</comment>
<keyword evidence="2" id="KW-0548">Nucleotidyltransferase</keyword>
<gene>
    <name evidence="2" type="ORF">Tci_048263</name>
</gene>
<reference evidence="2" key="1">
    <citation type="journal article" date="2019" name="Sci. Rep.">
        <title>Draft genome of Tanacetum cinerariifolium, the natural source of mosquito coil.</title>
        <authorList>
            <person name="Yamashiro T."/>
            <person name="Shiraishi A."/>
            <person name="Satake H."/>
            <person name="Nakayama K."/>
        </authorList>
    </citation>
    <scope>NUCLEOTIDE SEQUENCE</scope>
</reference>
<organism evidence="2">
    <name type="scientific">Tanacetum cinerariifolium</name>
    <name type="common">Dalmatian daisy</name>
    <name type="synonym">Chrysanthemum cinerariifolium</name>
    <dbReference type="NCBI Taxonomy" id="118510"/>
    <lineage>
        <taxon>Eukaryota</taxon>
        <taxon>Viridiplantae</taxon>
        <taxon>Streptophyta</taxon>
        <taxon>Embryophyta</taxon>
        <taxon>Tracheophyta</taxon>
        <taxon>Spermatophyta</taxon>
        <taxon>Magnoliopsida</taxon>
        <taxon>eudicotyledons</taxon>
        <taxon>Gunneridae</taxon>
        <taxon>Pentapetalae</taxon>
        <taxon>asterids</taxon>
        <taxon>campanulids</taxon>
        <taxon>Asterales</taxon>
        <taxon>Asteraceae</taxon>
        <taxon>Asteroideae</taxon>
        <taxon>Anthemideae</taxon>
        <taxon>Anthemidinae</taxon>
        <taxon>Tanacetum</taxon>
    </lineage>
</organism>
<dbReference type="GO" id="GO:0003964">
    <property type="term" value="F:RNA-directed DNA polymerase activity"/>
    <property type="evidence" value="ECO:0007669"/>
    <property type="project" value="UniProtKB-KW"/>
</dbReference>
<feature type="domain" description="Reverse transcriptase" evidence="1">
    <location>
        <begin position="1"/>
        <end position="67"/>
    </location>
</feature>
<evidence type="ECO:0000313" key="2">
    <source>
        <dbReference type="EMBL" id="GEU76285.1"/>
    </source>
</evidence>
<dbReference type="PANTHER" id="PTHR46148:SF59">
    <property type="entry name" value="NUCLEOTIDYLTRANSFERASE, RIBONUCLEASE H"/>
    <property type="match status" value="1"/>
</dbReference>
<dbReference type="Pfam" id="PF00078">
    <property type="entry name" value="RVT_1"/>
    <property type="match status" value="1"/>
</dbReference>
<dbReference type="Pfam" id="PF24626">
    <property type="entry name" value="SH3_Tf2-1"/>
    <property type="match status" value="1"/>
</dbReference>
<keyword evidence="2" id="KW-0695">RNA-directed DNA polymerase</keyword>
<sequence length="299" mass="34720">MNQVCKTYLDKFVIVFIDDILVYSKDKEEHGKHLKIILELLKKERLYAKLYKSDFWLDSVQLLGHAIDRKGVHVDPVKIEALRNWAAPTTPTETHEENYTTHDLELGAIVFALRQDVSRFEDGWPNMKADNATYSEVGDSQPTHLEMIRKTAEKIVQIKNRLLTARSRQKSYTDRRTKPLEFKVGDMVLLKVSPWKGAERFGKHGKLSPRYIGPFKILARVGPVAYTLELPEELKGIHSTFHVLNLKKCLEEDDMVISMEEIQIDNKFHMIEEPVEIVVQEFKLLKQSRISIVKVHWNS</sequence>
<dbReference type="InterPro" id="IPR043128">
    <property type="entry name" value="Rev_trsase/Diguanyl_cyclase"/>
</dbReference>
<evidence type="ECO:0000259" key="1">
    <source>
        <dbReference type="PROSITE" id="PS50878"/>
    </source>
</evidence>
<protein>
    <submittedName>
        <fullName evidence="2">Putative reverse transcriptase domain-containing protein</fullName>
    </submittedName>
</protein>
<dbReference type="AlphaFoldDB" id="A0A6L2MV69"/>
<name>A0A6L2MV69_TANCI</name>
<proteinExistence type="predicted"/>